<keyword evidence="1" id="KW-0507">mRNA processing</keyword>
<keyword evidence="2" id="KW-0508">mRNA splicing</keyword>
<dbReference type="EMBL" id="BMAT01006003">
    <property type="protein sequence ID" value="GFS04215.1"/>
    <property type="molecule type" value="Genomic_DNA"/>
</dbReference>
<evidence type="ECO:0000256" key="2">
    <source>
        <dbReference type="ARBA" id="ARBA00023187"/>
    </source>
</evidence>
<reference evidence="4 5" key="1">
    <citation type="journal article" date="2021" name="Elife">
        <title>Chloroplast acquisition without the gene transfer in kleptoplastic sea slugs, Plakobranchus ocellatus.</title>
        <authorList>
            <person name="Maeda T."/>
            <person name="Takahashi S."/>
            <person name="Yoshida T."/>
            <person name="Shimamura S."/>
            <person name="Takaki Y."/>
            <person name="Nagai Y."/>
            <person name="Toyoda A."/>
            <person name="Suzuki Y."/>
            <person name="Arimoto A."/>
            <person name="Ishii H."/>
            <person name="Satoh N."/>
            <person name="Nishiyama T."/>
            <person name="Hasebe M."/>
            <person name="Maruyama T."/>
            <person name="Minagawa J."/>
            <person name="Obokata J."/>
            <person name="Shigenobu S."/>
        </authorList>
    </citation>
    <scope>NUCLEOTIDE SEQUENCE [LARGE SCALE GENOMIC DNA]</scope>
</reference>
<dbReference type="Proteomes" id="UP000762676">
    <property type="component" value="Unassembled WGS sequence"/>
</dbReference>
<dbReference type="PANTHER" id="PTHR13161:SF4">
    <property type="entry name" value="CLK4-ASSOCIATING SERINE_ARGININE RICH PROTEIN"/>
    <property type="match status" value="1"/>
</dbReference>
<dbReference type="Pfam" id="PF09750">
    <property type="entry name" value="DRY_EERY"/>
    <property type="match status" value="1"/>
</dbReference>
<accession>A0AAV4I2E2</accession>
<keyword evidence="5" id="KW-1185">Reference proteome</keyword>
<gene>
    <name evidence="4" type="ORF">ElyMa_002907500</name>
</gene>
<evidence type="ECO:0000313" key="4">
    <source>
        <dbReference type="EMBL" id="GFS04215.1"/>
    </source>
</evidence>
<organism evidence="4 5">
    <name type="scientific">Elysia marginata</name>
    <dbReference type="NCBI Taxonomy" id="1093978"/>
    <lineage>
        <taxon>Eukaryota</taxon>
        <taxon>Metazoa</taxon>
        <taxon>Spiralia</taxon>
        <taxon>Lophotrochozoa</taxon>
        <taxon>Mollusca</taxon>
        <taxon>Gastropoda</taxon>
        <taxon>Heterobranchia</taxon>
        <taxon>Euthyneura</taxon>
        <taxon>Panpulmonata</taxon>
        <taxon>Sacoglossa</taxon>
        <taxon>Placobranchoidea</taxon>
        <taxon>Plakobranchidae</taxon>
        <taxon>Elysia</taxon>
    </lineage>
</organism>
<dbReference type="GO" id="GO:0008380">
    <property type="term" value="P:RNA splicing"/>
    <property type="evidence" value="ECO:0007669"/>
    <property type="project" value="UniProtKB-KW"/>
</dbReference>
<name>A0AAV4I2E2_9GAST</name>
<evidence type="ECO:0000313" key="5">
    <source>
        <dbReference type="Proteomes" id="UP000762676"/>
    </source>
</evidence>
<comment type="caution">
    <text evidence="4">The sequence shown here is derived from an EMBL/GenBank/DDBJ whole genome shotgun (WGS) entry which is preliminary data.</text>
</comment>
<dbReference type="InterPro" id="IPR040397">
    <property type="entry name" value="SWAP"/>
</dbReference>
<dbReference type="AlphaFoldDB" id="A0AAV4I2E2"/>
<evidence type="ECO:0000256" key="1">
    <source>
        <dbReference type="ARBA" id="ARBA00022664"/>
    </source>
</evidence>
<evidence type="ECO:0000259" key="3">
    <source>
        <dbReference type="SMART" id="SM01141"/>
    </source>
</evidence>
<feature type="domain" description="Suppressor of white apricot N-terminal" evidence="3">
    <location>
        <begin position="39"/>
        <end position="127"/>
    </location>
</feature>
<sequence length="129" mass="15334">MWHEARRQERKIRGIMVDFKRRADRRREFYEKIKQDPTQFLRMYGRPVKIHLDPAVAMAAEGPQSMMPWQGDATNMIDRFDVRANLDLIPPYVPDRSNLSDALDEEERFGNYERYRTLVENEAAGCKEN</sequence>
<dbReference type="InterPro" id="IPR019147">
    <property type="entry name" value="SWAP_N_domain"/>
</dbReference>
<dbReference type="PANTHER" id="PTHR13161">
    <property type="entry name" value="SPLICING FACTOR SUPPRESSOR OF WHITE APRICOT"/>
    <property type="match status" value="1"/>
</dbReference>
<protein>
    <submittedName>
        <fullName evidence="4">CLK4-associating serine/arginine rich protein</fullName>
    </submittedName>
</protein>
<dbReference type="GO" id="GO:0006397">
    <property type="term" value="P:mRNA processing"/>
    <property type="evidence" value="ECO:0007669"/>
    <property type="project" value="UniProtKB-KW"/>
</dbReference>
<proteinExistence type="predicted"/>
<dbReference type="SMART" id="SM01141">
    <property type="entry name" value="DRY_EERY"/>
    <property type="match status" value="1"/>
</dbReference>